<dbReference type="PROSITE" id="PS51885">
    <property type="entry name" value="NEPRILYSIN"/>
    <property type="match status" value="1"/>
</dbReference>
<dbReference type="GO" id="GO:0046872">
    <property type="term" value="F:metal ion binding"/>
    <property type="evidence" value="ECO:0007669"/>
    <property type="project" value="UniProtKB-KW"/>
</dbReference>
<gene>
    <name evidence="11" type="ORF">K457DRAFT_17672</name>
</gene>
<dbReference type="GO" id="GO:0016485">
    <property type="term" value="P:protein processing"/>
    <property type="evidence" value="ECO:0007669"/>
    <property type="project" value="TreeGrafter"/>
</dbReference>
<evidence type="ECO:0000313" key="11">
    <source>
        <dbReference type="EMBL" id="OAQ31188.1"/>
    </source>
</evidence>
<dbReference type="GO" id="GO:0005886">
    <property type="term" value="C:plasma membrane"/>
    <property type="evidence" value="ECO:0007669"/>
    <property type="project" value="TreeGrafter"/>
</dbReference>
<dbReference type="Pfam" id="PF05649">
    <property type="entry name" value="Peptidase_M13_N"/>
    <property type="match status" value="1"/>
</dbReference>
<evidence type="ECO:0000256" key="4">
    <source>
        <dbReference type="ARBA" id="ARBA00022723"/>
    </source>
</evidence>
<feature type="signal peptide" evidence="8">
    <location>
        <begin position="1"/>
        <end position="21"/>
    </location>
</feature>
<dbReference type="InterPro" id="IPR024079">
    <property type="entry name" value="MetalloPept_cat_dom_sf"/>
</dbReference>
<protein>
    <submittedName>
        <fullName evidence="11">Zincin</fullName>
    </submittedName>
</protein>
<dbReference type="STRING" id="1314771.A0A197K1V8"/>
<dbReference type="PANTHER" id="PTHR11733">
    <property type="entry name" value="ZINC METALLOPROTEASE FAMILY M13 NEPRILYSIN-RELATED"/>
    <property type="match status" value="1"/>
</dbReference>
<dbReference type="SUPFAM" id="SSF55486">
    <property type="entry name" value="Metalloproteases ('zincins'), catalytic domain"/>
    <property type="match status" value="1"/>
</dbReference>
<dbReference type="EMBL" id="KV442031">
    <property type="protein sequence ID" value="OAQ31188.1"/>
    <property type="molecule type" value="Genomic_DNA"/>
</dbReference>
<keyword evidence="3" id="KW-0645">Protease</keyword>
<evidence type="ECO:0000256" key="7">
    <source>
        <dbReference type="ARBA" id="ARBA00023049"/>
    </source>
</evidence>
<reference evidence="11 12" key="1">
    <citation type="submission" date="2016-05" db="EMBL/GenBank/DDBJ databases">
        <title>Genome sequencing reveals origins of a unique bacterial endosymbiosis in the earliest lineages of terrestrial Fungi.</title>
        <authorList>
            <consortium name="DOE Joint Genome Institute"/>
            <person name="Uehling J."/>
            <person name="Gryganskyi A."/>
            <person name="Hameed K."/>
            <person name="Tschaplinski T."/>
            <person name="Misztal P."/>
            <person name="Wu S."/>
            <person name="Desiro A."/>
            <person name="Vande Pol N."/>
            <person name="Du Z.-Y."/>
            <person name="Zienkiewicz A."/>
            <person name="Zienkiewicz K."/>
            <person name="Morin E."/>
            <person name="Tisserant E."/>
            <person name="Splivallo R."/>
            <person name="Hainaut M."/>
            <person name="Henrissat B."/>
            <person name="Ohm R."/>
            <person name="Kuo A."/>
            <person name="Yan J."/>
            <person name="Lipzen A."/>
            <person name="Nolan M."/>
            <person name="Labutti K."/>
            <person name="Barry K."/>
            <person name="Goldstein A."/>
            <person name="Labbe J."/>
            <person name="Schadt C."/>
            <person name="Tuskan G."/>
            <person name="Grigoriev I."/>
            <person name="Martin F."/>
            <person name="Vilgalys R."/>
            <person name="Bonito G."/>
        </authorList>
    </citation>
    <scope>NUCLEOTIDE SEQUENCE [LARGE SCALE GENOMIC DNA]</scope>
    <source>
        <strain evidence="11 12">AG-77</strain>
    </source>
</reference>
<evidence type="ECO:0000256" key="6">
    <source>
        <dbReference type="ARBA" id="ARBA00022833"/>
    </source>
</evidence>
<dbReference type="CDD" id="cd08662">
    <property type="entry name" value="M13"/>
    <property type="match status" value="1"/>
</dbReference>
<organism evidence="11 12">
    <name type="scientific">Linnemannia elongata AG-77</name>
    <dbReference type="NCBI Taxonomy" id="1314771"/>
    <lineage>
        <taxon>Eukaryota</taxon>
        <taxon>Fungi</taxon>
        <taxon>Fungi incertae sedis</taxon>
        <taxon>Mucoromycota</taxon>
        <taxon>Mortierellomycotina</taxon>
        <taxon>Mortierellomycetes</taxon>
        <taxon>Mortierellales</taxon>
        <taxon>Mortierellaceae</taxon>
        <taxon>Linnemannia</taxon>
    </lineage>
</organism>
<evidence type="ECO:0000256" key="5">
    <source>
        <dbReference type="ARBA" id="ARBA00022801"/>
    </source>
</evidence>
<dbReference type="InterPro" id="IPR018497">
    <property type="entry name" value="Peptidase_M13_C"/>
</dbReference>
<comment type="cofactor">
    <cofactor evidence="1">
        <name>Zn(2+)</name>
        <dbReference type="ChEBI" id="CHEBI:29105"/>
    </cofactor>
</comment>
<dbReference type="InterPro" id="IPR042089">
    <property type="entry name" value="Peptidase_M13_dom_2"/>
</dbReference>
<dbReference type="Pfam" id="PF01431">
    <property type="entry name" value="Peptidase_M13"/>
    <property type="match status" value="1"/>
</dbReference>
<proteinExistence type="inferred from homology"/>
<comment type="similarity">
    <text evidence="2">Belongs to the peptidase M13 family.</text>
</comment>
<keyword evidence="4" id="KW-0479">Metal-binding</keyword>
<evidence type="ECO:0000256" key="8">
    <source>
        <dbReference type="SAM" id="SignalP"/>
    </source>
</evidence>
<dbReference type="PRINTS" id="PR00786">
    <property type="entry name" value="NEPRILYSIN"/>
</dbReference>
<accession>A0A197K1V8</accession>
<keyword evidence="5" id="KW-0378">Hydrolase</keyword>
<dbReference type="InterPro" id="IPR000718">
    <property type="entry name" value="Peptidase_M13"/>
</dbReference>
<keyword evidence="6" id="KW-0862">Zinc</keyword>
<dbReference type="Gene3D" id="1.10.1380.10">
    <property type="entry name" value="Neutral endopeptidase , domain2"/>
    <property type="match status" value="1"/>
</dbReference>
<dbReference type="InterPro" id="IPR008753">
    <property type="entry name" value="Peptidase_M13_N"/>
</dbReference>
<feature type="domain" description="Peptidase M13 N-terminal" evidence="10">
    <location>
        <begin position="54"/>
        <end position="466"/>
    </location>
</feature>
<evidence type="ECO:0000259" key="9">
    <source>
        <dbReference type="Pfam" id="PF01431"/>
    </source>
</evidence>
<evidence type="ECO:0000256" key="3">
    <source>
        <dbReference type="ARBA" id="ARBA00022670"/>
    </source>
</evidence>
<dbReference type="GO" id="GO:0004222">
    <property type="term" value="F:metalloendopeptidase activity"/>
    <property type="evidence" value="ECO:0007669"/>
    <property type="project" value="InterPro"/>
</dbReference>
<keyword evidence="12" id="KW-1185">Reference proteome</keyword>
<evidence type="ECO:0000259" key="10">
    <source>
        <dbReference type="Pfam" id="PF05649"/>
    </source>
</evidence>
<evidence type="ECO:0000256" key="1">
    <source>
        <dbReference type="ARBA" id="ARBA00001947"/>
    </source>
</evidence>
<sequence>MAPSKIYLLMAIGMALQVVHAAPSTLGNNDVCTSSQCVQTAASIIRDMNPTVDPCEDFSAYTCGGFWEREEIPADKESIGYFRIVADQNNRVIRSIVSPESDPQLEAIDDKIAAGRNLQKLKDLYASCMDEEQIAKVGRQPVVDQLKTILDLFPATTADITLDRMALSTTLAHLNRIGLDSFSSFGVSTDVKDPTRHLMDLSEGGLGLPSKEYYLDERITTVYQTTVAQMFELMQGKGLEINNGTSSTSTKVEVVVSSEWEEAAKDVVEFEKLLAGIATERTERRDPEKSYNPRTLDQIRAMTPSIDWHLIVQSILPEKNDIPDIIIVNSPGFQERLEGLLQKTSPKTIQNYLSWTVIRELAGSLNLPYRQPLRILNAALSGVSADVVPDRWKTCVAVVNSQLGDMAGQYFISDSFKGNSRTQVRDMIESLRETYLKSFPNLNWLDDATTEGAIKKMKAIVQLTGFSTNSPNVGSSKNVDDYYQDYKVDPKDYFGNQLRMNVWGTERYFNELDKPVNKKKMHMSPQTVNAYYSPTENQIVFPAGILQPPFFHTENPEYINWGGIGVVAGHEITHGFDNKGHQFDALGRLANWWSNSTTEAFNKKAQCFIDQYGNFTVKGSDGKDYNVNGQLTLGENIADNGGLKQSFDTWKARYNSDPAGRRYNNFRLPGLEGLTAEQLFFISYARPWCSKQRPESAIRQMRTDPHSPAKWRINGAVQNSVGFAEAFKCKAKAPMNPDKKCDLW</sequence>
<feature type="domain" description="Peptidase M13 C-terminal" evidence="9">
    <location>
        <begin position="529"/>
        <end position="743"/>
    </location>
</feature>
<evidence type="ECO:0000256" key="2">
    <source>
        <dbReference type="ARBA" id="ARBA00007357"/>
    </source>
</evidence>
<dbReference type="Proteomes" id="UP000078512">
    <property type="component" value="Unassembled WGS sequence"/>
</dbReference>
<keyword evidence="7" id="KW-0482">Metalloprotease</keyword>
<dbReference type="OrthoDB" id="6475849at2759"/>
<name>A0A197K1V8_9FUNG</name>
<dbReference type="AlphaFoldDB" id="A0A197K1V8"/>
<dbReference type="Gene3D" id="3.40.390.10">
    <property type="entry name" value="Collagenase (Catalytic Domain)"/>
    <property type="match status" value="1"/>
</dbReference>
<dbReference type="PANTHER" id="PTHR11733:SF167">
    <property type="entry name" value="FI17812P1-RELATED"/>
    <property type="match status" value="1"/>
</dbReference>
<feature type="chain" id="PRO_5008276489" evidence="8">
    <location>
        <begin position="22"/>
        <end position="744"/>
    </location>
</feature>
<keyword evidence="8" id="KW-0732">Signal</keyword>
<evidence type="ECO:0000313" key="12">
    <source>
        <dbReference type="Proteomes" id="UP000078512"/>
    </source>
</evidence>